<dbReference type="Gene3D" id="1.10.10.10">
    <property type="entry name" value="Winged helix-like DNA-binding domain superfamily/Winged helix DNA-binding domain"/>
    <property type="match status" value="1"/>
</dbReference>
<dbReference type="InterPro" id="IPR029016">
    <property type="entry name" value="GAF-like_dom_sf"/>
</dbReference>
<evidence type="ECO:0000313" key="7">
    <source>
        <dbReference type="Proteomes" id="UP001596074"/>
    </source>
</evidence>
<feature type="domain" description="IclR-ED" evidence="5">
    <location>
        <begin position="68"/>
        <end position="280"/>
    </location>
</feature>
<evidence type="ECO:0000256" key="2">
    <source>
        <dbReference type="ARBA" id="ARBA00023125"/>
    </source>
</evidence>
<organism evidence="6 7">
    <name type="scientific">Actinomadura rugatobispora</name>
    <dbReference type="NCBI Taxonomy" id="1994"/>
    <lineage>
        <taxon>Bacteria</taxon>
        <taxon>Bacillati</taxon>
        <taxon>Actinomycetota</taxon>
        <taxon>Actinomycetes</taxon>
        <taxon>Streptosporangiales</taxon>
        <taxon>Thermomonosporaceae</taxon>
        <taxon>Actinomadura</taxon>
    </lineage>
</organism>
<evidence type="ECO:0000313" key="6">
    <source>
        <dbReference type="EMBL" id="MFC5749837.1"/>
    </source>
</evidence>
<dbReference type="InterPro" id="IPR005471">
    <property type="entry name" value="Tscrpt_reg_IclR_N"/>
</dbReference>
<dbReference type="InterPro" id="IPR050707">
    <property type="entry name" value="HTH_MetabolicPath_Reg"/>
</dbReference>
<evidence type="ECO:0000259" key="4">
    <source>
        <dbReference type="PROSITE" id="PS51077"/>
    </source>
</evidence>
<keyword evidence="1" id="KW-0805">Transcription regulation</keyword>
<dbReference type="PANTHER" id="PTHR30136:SF35">
    <property type="entry name" value="HTH-TYPE TRANSCRIPTIONAL REGULATOR RV1719"/>
    <property type="match status" value="1"/>
</dbReference>
<dbReference type="PROSITE" id="PS51078">
    <property type="entry name" value="ICLR_ED"/>
    <property type="match status" value="1"/>
</dbReference>
<dbReference type="Gene3D" id="3.30.450.40">
    <property type="match status" value="1"/>
</dbReference>
<dbReference type="InterPro" id="IPR036390">
    <property type="entry name" value="WH_DNA-bd_sf"/>
</dbReference>
<feature type="domain" description="HTH iclR-type" evidence="4">
    <location>
        <begin position="6"/>
        <end position="67"/>
    </location>
</feature>
<comment type="caution">
    <text evidence="6">The sequence shown here is derived from an EMBL/GenBank/DDBJ whole genome shotgun (WGS) entry which is preliminary data.</text>
</comment>
<keyword evidence="2" id="KW-0238">DNA-binding</keyword>
<accession>A0ABW1A5D7</accession>
<sequence length="291" mass="30877">MALQPAPSAQRGVEIVRFLADHPGEVFAVADLARRLGQSRATCQAVLLALEPPNWVRRTESGYTLGAGLIPIGAAAQRGAAVVGLLRAATRRLYQETGCEVIGYLPAGDQLVNVGRVGPPFLLSATMMEGQAFPLAPPNGLAFAAWDDAELDRWIARAPGIGREGETRLREAAASVRTLGYGIVLDSFTRRDLESGLADLPEERRRPMEQALAQDELVRVARVESRTVRHSFVSAPVFGADGRVAALMGVIFETDHDAEVPDIAAALLAASRQLSDGLGAPSPERGGEGPS</sequence>
<dbReference type="PROSITE" id="PS51077">
    <property type="entry name" value="HTH_ICLR"/>
    <property type="match status" value="1"/>
</dbReference>
<proteinExistence type="predicted"/>
<dbReference type="RefSeq" id="WP_378285637.1">
    <property type="nucleotide sequence ID" value="NZ_JBHSON010000046.1"/>
</dbReference>
<name>A0ABW1A5D7_9ACTN</name>
<evidence type="ECO:0000256" key="1">
    <source>
        <dbReference type="ARBA" id="ARBA00023015"/>
    </source>
</evidence>
<evidence type="ECO:0000256" key="3">
    <source>
        <dbReference type="ARBA" id="ARBA00023163"/>
    </source>
</evidence>
<dbReference type="Proteomes" id="UP001596074">
    <property type="component" value="Unassembled WGS sequence"/>
</dbReference>
<protein>
    <submittedName>
        <fullName evidence="6">Helix-turn-helix domain-containing protein</fullName>
    </submittedName>
</protein>
<dbReference type="InterPro" id="IPR014757">
    <property type="entry name" value="Tscrpt_reg_IclR_C"/>
</dbReference>
<keyword evidence="3" id="KW-0804">Transcription</keyword>
<dbReference type="Pfam" id="PF09339">
    <property type="entry name" value="HTH_IclR"/>
    <property type="match status" value="1"/>
</dbReference>
<dbReference type="PANTHER" id="PTHR30136">
    <property type="entry name" value="HELIX-TURN-HELIX TRANSCRIPTIONAL REGULATOR, ICLR FAMILY"/>
    <property type="match status" value="1"/>
</dbReference>
<gene>
    <name evidence="6" type="ORF">ACFPZN_29780</name>
</gene>
<reference evidence="7" key="1">
    <citation type="journal article" date="2019" name="Int. J. Syst. Evol. Microbiol.">
        <title>The Global Catalogue of Microorganisms (GCM) 10K type strain sequencing project: providing services to taxonomists for standard genome sequencing and annotation.</title>
        <authorList>
            <consortium name="The Broad Institute Genomics Platform"/>
            <consortium name="The Broad Institute Genome Sequencing Center for Infectious Disease"/>
            <person name="Wu L."/>
            <person name="Ma J."/>
        </authorList>
    </citation>
    <scope>NUCLEOTIDE SEQUENCE [LARGE SCALE GENOMIC DNA]</scope>
    <source>
        <strain evidence="7">KCTC 42087</strain>
    </source>
</reference>
<keyword evidence="7" id="KW-1185">Reference proteome</keyword>
<dbReference type="EMBL" id="JBHSON010000046">
    <property type="protein sequence ID" value="MFC5749837.1"/>
    <property type="molecule type" value="Genomic_DNA"/>
</dbReference>
<dbReference type="InterPro" id="IPR036388">
    <property type="entry name" value="WH-like_DNA-bd_sf"/>
</dbReference>
<dbReference type="SUPFAM" id="SSF46785">
    <property type="entry name" value="Winged helix' DNA-binding domain"/>
    <property type="match status" value="1"/>
</dbReference>
<dbReference type="SUPFAM" id="SSF55781">
    <property type="entry name" value="GAF domain-like"/>
    <property type="match status" value="1"/>
</dbReference>
<evidence type="ECO:0000259" key="5">
    <source>
        <dbReference type="PROSITE" id="PS51078"/>
    </source>
</evidence>